<organism evidence="6 7">
    <name type="scientific">Xenopus laevis</name>
    <name type="common">African clawed frog</name>
    <dbReference type="NCBI Taxonomy" id="8355"/>
    <lineage>
        <taxon>Eukaryota</taxon>
        <taxon>Metazoa</taxon>
        <taxon>Chordata</taxon>
        <taxon>Craniata</taxon>
        <taxon>Vertebrata</taxon>
        <taxon>Euteleostomi</taxon>
        <taxon>Amphibia</taxon>
        <taxon>Batrachia</taxon>
        <taxon>Anura</taxon>
        <taxon>Pipoidea</taxon>
        <taxon>Pipidae</taxon>
        <taxon>Xenopodinae</taxon>
        <taxon>Xenopus</taxon>
        <taxon>Xenopus</taxon>
    </lineage>
</organism>
<feature type="region of interest" description="Disordered" evidence="5">
    <location>
        <begin position="510"/>
        <end position="546"/>
    </location>
</feature>
<dbReference type="OrthoDB" id="2441647at2759"/>
<dbReference type="PRINTS" id="PR01248">
    <property type="entry name" value="TYPE1KERATIN"/>
</dbReference>
<dbReference type="Pfam" id="PF00038">
    <property type="entry name" value="Filament"/>
    <property type="match status" value="1"/>
</dbReference>
<dbReference type="GO" id="GO:0030280">
    <property type="term" value="F:structural constituent of skin epidermis"/>
    <property type="evidence" value="ECO:0000318"/>
    <property type="project" value="GO_Central"/>
</dbReference>
<evidence type="ECO:0000313" key="6">
    <source>
        <dbReference type="Proteomes" id="UP000186698"/>
    </source>
</evidence>
<dbReference type="OMA" id="MDNDING"/>
<name>A0A1L8ERU1_XENLA</name>
<dbReference type="InterPro" id="IPR018039">
    <property type="entry name" value="IF_conserved"/>
</dbReference>
<dbReference type="Gene3D" id="1.20.5.500">
    <property type="entry name" value="Single helix bin"/>
    <property type="match status" value="1"/>
</dbReference>
<evidence type="ECO:0000256" key="3">
    <source>
        <dbReference type="RuleBase" id="RU000685"/>
    </source>
</evidence>
<dbReference type="InterPro" id="IPR039008">
    <property type="entry name" value="IF_rod_dom"/>
</dbReference>
<sequence>MSDNLVKGRCSGAENLPKIFDFQPISCEMCKLTGWPCKDCKAFNNAIDKHLLAGIDSSAESGVDNGRFGSGFAAACPIRCELCKLINWPSTGCESYNNAIDNKLLARVSGFSGVLRASVGHGFLGGNLHEISSAGGQYDPSFSGVKKETMQTYNDHLANYLNKVSALEAVGADGFGAGGGYGGTFGNACSGGGNIGVLVVNEKQTMQNLNDRLAAYLDKVHELEVANAELEHKIKEWYDKQHTTSDGGKDYSTYFSLIDELNMKILNATKDNTGITLEAYNSRLAAEDFKLMYEKEWDLSLAVETNTSDLRRVMDDLTLVKFDLESQLESLIEENVFIKKNHDDEMKGATKTTFGQVNVEMNAEPGMDLTKILNDMRERHEALAEKNRWEIEERFNKMTADLRQQISVGVGQVQTSKSEISEHKRTLQALEIDFQSKIAMKQSLELTLAEIEGSYCRKLSRLQVTISSIEEQLAQIIADSECQRLQYQLLLDMKSRLEQEIETYHKLLEGGGSKQSRDLGQGRGSGSESSSSVDQGGGGSGSFDAGGVRTIKVKKIVEDAVDGKVVSMEEVVQKL</sequence>
<dbReference type="Gene3D" id="1.20.5.170">
    <property type="match status" value="1"/>
</dbReference>
<evidence type="ECO:0000256" key="4">
    <source>
        <dbReference type="SAM" id="Coils"/>
    </source>
</evidence>
<evidence type="ECO:0000256" key="1">
    <source>
        <dbReference type="ARBA" id="ARBA00022754"/>
    </source>
</evidence>
<dbReference type="FunFam" id="1.20.5.170:FF:000002">
    <property type="entry name" value="Type I keratin KA11"/>
    <property type="match status" value="1"/>
</dbReference>
<dbReference type="GO" id="GO:0030855">
    <property type="term" value="P:epithelial cell differentiation"/>
    <property type="evidence" value="ECO:0000318"/>
    <property type="project" value="GO_Central"/>
</dbReference>
<dbReference type="PaxDb" id="8355-A0A1L8ERU1"/>
<dbReference type="GO" id="GO:0005856">
    <property type="term" value="C:cytoskeleton"/>
    <property type="evidence" value="ECO:0000318"/>
    <property type="project" value="GO_Central"/>
</dbReference>
<dbReference type="AlphaFoldDB" id="A0A1L8ERU1"/>
<dbReference type="InterPro" id="IPR002957">
    <property type="entry name" value="Keratin_I"/>
</dbReference>
<dbReference type="GO" id="GO:0045109">
    <property type="term" value="P:intermediate filament organization"/>
    <property type="evidence" value="ECO:0000318"/>
    <property type="project" value="GO_Central"/>
</dbReference>
<dbReference type="SMART" id="SM01391">
    <property type="entry name" value="Filament"/>
    <property type="match status" value="1"/>
</dbReference>
<protein>
    <submittedName>
        <fullName evidence="7">Keratin, type I cytoskeletal 47 kDa</fullName>
    </submittedName>
</protein>
<evidence type="ECO:0000256" key="5">
    <source>
        <dbReference type="SAM" id="MobiDB-lite"/>
    </source>
</evidence>
<dbReference type="CTD" id="108700759"/>
<dbReference type="Proteomes" id="UP000186698">
    <property type="component" value="Chromosome 9_10L"/>
</dbReference>
<keyword evidence="2 4" id="KW-0175">Coiled coil</keyword>
<evidence type="ECO:0000256" key="2">
    <source>
        <dbReference type="ARBA" id="ARBA00023054"/>
    </source>
</evidence>
<accession>A0A1L8ERU1</accession>
<keyword evidence="6" id="KW-1185">Reference proteome</keyword>
<feature type="coiled-coil region" evidence="4">
    <location>
        <begin position="199"/>
        <end position="240"/>
    </location>
</feature>
<dbReference type="SUPFAM" id="SSF64593">
    <property type="entry name" value="Intermediate filament protein, coiled coil region"/>
    <property type="match status" value="2"/>
</dbReference>
<dbReference type="RefSeq" id="XP_041432734.1">
    <property type="nucleotide sequence ID" value="XM_041576800.1"/>
</dbReference>
<comment type="similarity">
    <text evidence="3">Belongs to the intermediate filament family.</text>
</comment>
<dbReference type="GO" id="GO:0045095">
    <property type="term" value="C:keratin filament"/>
    <property type="evidence" value="ECO:0000318"/>
    <property type="project" value="GO_Central"/>
</dbReference>
<reference evidence="7" key="1">
    <citation type="submission" date="2025-08" db="UniProtKB">
        <authorList>
            <consortium name="RefSeq"/>
        </authorList>
    </citation>
    <scope>IDENTIFICATION</scope>
    <source>
        <strain evidence="7">J_2021</strain>
        <tissue evidence="7">Erythrocytes</tissue>
    </source>
</reference>
<proteinExistence type="inferred from homology"/>
<dbReference type="GeneID" id="108700759"/>
<dbReference type="PANTHER" id="PTHR23239">
    <property type="entry name" value="INTERMEDIATE FILAMENT"/>
    <property type="match status" value="1"/>
</dbReference>
<dbReference type="KEGG" id="xla:108700759"/>
<dbReference type="PROSITE" id="PS51842">
    <property type="entry name" value="IF_ROD_2"/>
    <property type="match status" value="1"/>
</dbReference>
<dbReference type="Gene3D" id="1.20.5.1160">
    <property type="entry name" value="Vasodilator-stimulated phosphoprotein"/>
    <property type="match status" value="1"/>
</dbReference>
<gene>
    <name evidence="7" type="primary">krt54.L</name>
</gene>
<keyword evidence="1 3" id="KW-0403">Intermediate filament</keyword>
<dbReference type="STRING" id="8355.A0A1L8ERU1"/>
<dbReference type="PROSITE" id="PS00226">
    <property type="entry name" value="IF_ROD_1"/>
    <property type="match status" value="1"/>
</dbReference>
<dbReference type="PANTHER" id="PTHR23239:SF376">
    <property type="entry name" value="KERATIN-3, TYPE I CYTOSKELETAL 51 KDA-LIKE"/>
    <property type="match status" value="1"/>
</dbReference>
<evidence type="ECO:0000313" key="7">
    <source>
        <dbReference type="RefSeq" id="XP_041432734.1"/>
    </source>
</evidence>
<dbReference type="GO" id="GO:0002009">
    <property type="term" value="P:morphogenesis of an epithelium"/>
    <property type="evidence" value="ECO:0000318"/>
    <property type="project" value="GO_Central"/>
</dbReference>